<keyword evidence="2" id="KW-1185">Reference proteome</keyword>
<accession>A0A2B4RG60</accession>
<protein>
    <submittedName>
        <fullName evidence="1">Uncharacterized protein</fullName>
    </submittedName>
</protein>
<name>A0A2B4RG60_STYPI</name>
<proteinExistence type="predicted"/>
<evidence type="ECO:0000313" key="2">
    <source>
        <dbReference type="Proteomes" id="UP000225706"/>
    </source>
</evidence>
<comment type="caution">
    <text evidence="1">The sequence shown here is derived from an EMBL/GenBank/DDBJ whole genome shotgun (WGS) entry which is preliminary data.</text>
</comment>
<evidence type="ECO:0000313" key="1">
    <source>
        <dbReference type="EMBL" id="PFX15358.1"/>
    </source>
</evidence>
<dbReference type="InterPro" id="IPR025048">
    <property type="entry name" value="DUF3987"/>
</dbReference>
<gene>
    <name evidence="1" type="ORF">AWC38_SpisGene20425</name>
</gene>
<dbReference type="EMBL" id="LSMT01000658">
    <property type="protein sequence ID" value="PFX15358.1"/>
    <property type="molecule type" value="Genomic_DNA"/>
</dbReference>
<organism evidence="1 2">
    <name type="scientific">Stylophora pistillata</name>
    <name type="common">Smooth cauliflower coral</name>
    <dbReference type="NCBI Taxonomy" id="50429"/>
    <lineage>
        <taxon>Eukaryota</taxon>
        <taxon>Metazoa</taxon>
        <taxon>Cnidaria</taxon>
        <taxon>Anthozoa</taxon>
        <taxon>Hexacorallia</taxon>
        <taxon>Scleractinia</taxon>
        <taxon>Astrocoeniina</taxon>
        <taxon>Pocilloporidae</taxon>
        <taxon>Stylophora</taxon>
    </lineage>
</organism>
<dbReference type="OrthoDB" id="5968749at2759"/>
<dbReference type="AlphaFoldDB" id="A0A2B4RG60"/>
<dbReference type="Proteomes" id="UP000225706">
    <property type="component" value="Unassembled WGS sequence"/>
</dbReference>
<dbReference type="Pfam" id="PF13148">
    <property type="entry name" value="DUF3987"/>
    <property type="match status" value="1"/>
</dbReference>
<sequence length="316" mass="35488">MILSPEIFDILNKVLKSDEDNAAGDIQLLCKLFSGERCSYYFSTEESRLILPITPFCLLGSTQLVNAAKLIARMDQGHGLVDRILLAIPLAFRPTLIEMEAATDYLSTEVVSDFSEMFENINGIDENVELVFDDGGKELLREKMDEFVAEVNEAIRNGKVPPKSKMPELIPRTACALHVFNHALEELLAGVPSSQPDTTISKTTLESAASFVNHLETQKEILCQDTNDVQEPYLPPSPFLLRGAIEYHRGTWEERKHHAVAELRNSLCVDDLLSGGEKVEEARKLKEKSIEIFEDATFALHERQSNEPKNWLGMIK</sequence>
<reference evidence="2" key="1">
    <citation type="journal article" date="2017" name="bioRxiv">
        <title>Comparative analysis of the genomes of Stylophora pistillata and Acropora digitifera provides evidence for extensive differences between species of corals.</title>
        <authorList>
            <person name="Voolstra C.R."/>
            <person name="Li Y."/>
            <person name="Liew Y.J."/>
            <person name="Baumgarten S."/>
            <person name="Zoccola D."/>
            <person name="Flot J.-F."/>
            <person name="Tambutte S."/>
            <person name="Allemand D."/>
            <person name="Aranda M."/>
        </authorList>
    </citation>
    <scope>NUCLEOTIDE SEQUENCE [LARGE SCALE GENOMIC DNA]</scope>
</reference>